<dbReference type="HOGENOM" id="CLU_054531_1_0_11"/>
<dbReference type="eggNOG" id="COG1503">
    <property type="taxonomic scope" value="Bacteria"/>
</dbReference>
<accession>D1A250</accession>
<dbReference type="SUPFAM" id="SSF53137">
    <property type="entry name" value="Translational machinery components"/>
    <property type="match status" value="1"/>
</dbReference>
<protein>
    <recommendedName>
        <fullName evidence="3">Peptide chain release factor 1</fullName>
    </recommendedName>
</protein>
<reference evidence="1 2" key="1">
    <citation type="journal article" date="2011" name="Stand. Genomic Sci.">
        <title>Complete genome sequence of Thermomonospora curvata type strain (B9).</title>
        <authorList>
            <person name="Chertkov O."/>
            <person name="Sikorski J."/>
            <person name="Nolan M."/>
            <person name="Lapidus A."/>
            <person name="Lucas S."/>
            <person name="Del Rio T.G."/>
            <person name="Tice H."/>
            <person name="Cheng J.F."/>
            <person name="Goodwin L."/>
            <person name="Pitluck S."/>
            <person name="Liolios K."/>
            <person name="Ivanova N."/>
            <person name="Mavromatis K."/>
            <person name="Mikhailova N."/>
            <person name="Ovchinnikova G."/>
            <person name="Pati A."/>
            <person name="Chen A."/>
            <person name="Palaniappan K."/>
            <person name="Djao O.D."/>
            <person name="Land M."/>
            <person name="Hauser L."/>
            <person name="Chang Y.J."/>
            <person name="Jeffries C.D."/>
            <person name="Brettin T."/>
            <person name="Han C."/>
            <person name="Detter J.C."/>
            <person name="Rohde M."/>
            <person name="Goker M."/>
            <person name="Woyke T."/>
            <person name="Bristow J."/>
            <person name="Eisen J.A."/>
            <person name="Markowitz V."/>
            <person name="Hugenholtz P."/>
            <person name="Klenk H.P."/>
            <person name="Kyrpides N.C."/>
        </authorList>
    </citation>
    <scope>NUCLEOTIDE SEQUENCE [LARGE SCALE GENOMIC DNA]</scope>
    <source>
        <strain evidence="2">ATCC 19995 / DSM 43183 / JCM 3096 / KCTC 9072 / NBRC 15933 / NCIMB 10081 / Henssen B9</strain>
    </source>
</reference>
<evidence type="ECO:0000313" key="2">
    <source>
        <dbReference type="Proteomes" id="UP000001918"/>
    </source>
</evidence>
<dbReference type="Pfam" id="PF18844">
    <property type="entry name" value="baeRF_family2"/>
    <property type="match status" value="1"/>
</dbReference>
<keyword evidence="2" id="KW-1185">Reference proteome</keyword>
<dbReference type="RefSeq" id="WP_012854486.1">
    <property type="nucleotide sequence ID" value="NC_013510.1"/>
</dbReference>
<proteinExistence type="predicted"/>
<dbReference type="AlphaFoldDB" id="D1A250"/>
<dbReference type="STRING" id="471852.Tcur_4176"/>
<dbReference type="InterPro" id="IPR040701">
    <property type="entry name" value="Bact_RF_family2"/>
</dbReference>
<sequence>MKLAFLRPLYEQPGPFVSLYLDTRRHTVEATKALTLRWRNAREELQRRGADTATLEAIADIVTDRDNPAPGRALLAAGGRVIYQEVLPEPPLEVIAHVGDLPEVMPLLERREEPVRHVCVKADRQGAEIVSVGERRRTVTTVEGIEWPIRKVNRGGWSHSHFQRSAEDTWETNAREVATETARQADAVDAEVIIVSGDVRARELVMKDLGEAYARRAVLAEHGSRSPGADEAAWEKEVRSILQRVIDERHDAVVARFREAYGRGDAVAGLNDVAEALRDGQVETLLVVRPLRGELWYGPHPHELGVSRRQLQDLGVAEPRRATAGAVLARAAATTDAEIVFTEAIDPPDGVGAVLRYLAA</sequence>
<evidence type="ECO:0000313" key="1">
    <source>
        <dbReference type="EMBL" id="ACY99703.1"/>
    </source>
</evidence>
<name>D1A250_THECD</name>
<dbReference type="Proteomes" id="UP000001918">
    <property type="component" value="Chromosome"/>
</dbReference>
<dbReference type="EMBL" id="CP001738">
    <property type="protein sequence ID" value="ACY99703.1"/>
    <property type="molecule type" value="Genomic_DNA"/>
</dbReference>
<dbReference type="KEGG" id="tcu:Tcur_4176"/>
<evidence type="ECO:0008006" key="3">
    <source>
        <dbReference type="Google" id="ProtNLM"/>
    </source>
</evidence>
<gene>
    <name evidence="1" type="ordered locus">Tcur_4176</name>
</gene>
<dbReference type="InterPro" id="IPR042226">
    <property type="entry name" value="eFR1_2_sf"/>
</dbReference>
<organism evidence="1 2">
    <name type="scientific">Thermomonospora curvata (strain ATCC 19995 / DSM 43183 / JCM 3096 / KCTC 9072 / NBRC 15933 / NCIMB 10081 / Henssen B9)</name>
    <dbReference type="NCBI Taxonomy" id="471852"/>
    <lineage>
        <taxon>Bacteria</taxon>
        <taxon>Bacillati</taxon>
        <taxon>Actinomycetota</taxon>
        <taxon>Actinomycetes</taxon>
        <taxon>Streptosporangiales</taxon>
        <taxon>Thermomonosporaceae</taxon>
        <taxon>Thermomonospora</taxon>
    </lineage>
</organism>
<dbReference type="Gene3D" id="3.30.420.60">
    <property type="entry name" value="eRF1 domain 2"/>
    <property type="match status" value="1"/>
</dbReference>
<dbReference type="OrthoDB" id="5179393at2"/>